<evidence type="ECO:0000256" key="4">
    <source>
        <dbReference type="ARBA" id="ARBA00023136"/>
    </source>
</evidence>
<reference evidence="8" key="1">
    <citation type="submission" date="2025-08" db="UniProtKB">
        <authorList>
            <consortium name="RefSeq"/>
        </authorList>
    </citation>
    <scope>IDENTIFICATION</scope>
    <source>
        <tissue evidence="8">Young leaves</tissue>
    </source>
</reference>
<sequence length="212" mass="23426">MADDSQSFPIAHYKAHHKSDEEQRRHLTTFKALQKERSNKCFIYVFSAFVFLSVAVLIFALIVLRVNSPALHFSSLSVAKFSLSNTNSSSPSLNLTVTAQLAVDNSNFGPFNFDYASVGFIYAGAIVGQSTTGAGRAKAKGTKTMNVTVQASANNISADYNNSRLLNLSSFANLRGRVRLIHIFRRRASSEISCSMILDLNTHQIQHNWVCE</sequence>
<dbReference type="InterPro" id="IPR044839">
    <property type="entry name" value="NDR1-like"/>
</dbReference>
<dbReference type="Pfam" id="PF03168">
    <property type="entry name" value="LEA_2"/>
    <property type="match status" value="1"/>
</dbReference>
<dbReference type="PANTHER" id="PTHR31234">
    <property type="entry name" value="LATE EMBRYOGENESIS ABUNDANT (LEA) HYDROXYPROLINE-RICH GLYCOPROTEIN FAMILY"/>
    <property type="match status" value="1"/>
</dbReference>
<dbReference type="GO" id="GO:0016020">
    <property type="term" value="C:membrane"/>
    <property type="evidence" value="ECO:0007669"/>
    <property type="project" value="UniProtKB-SubCell"/>
</dbReference>
<evidence type="ECO:0000259" key="6">
    <source>
        <dbReference type="Pfam" id="PF03168"/>
    </source>
</evidence>
<organism evidence="7 8">
    <name type="scientific">Cucurbita maxima</name>
    <name type="common">Pumpkin</name>
    <name type="synonym">Winter squash</name>
    <dbReference type="NCBI Taxonomy" id="3661"/>
    <lineage>
        <taxon>Eukaryota</taxon>
        <taxon>Viridiplantae</taxon>
        <taxon>Streptophyta</taxon>
        <taxon>Embryophyta</taxon>
        <taxon>Tracheophyta</taxon>
        <taxon>Spermatophyta</taxon>
        <taxon>Magnoliopsida</taxon>
        <taxon>eudicotyledons</taxon>
        <taxon>Gunneridae</taxon>
        <taxon>Pentapetalae</taxon>
        <taxon>rosids</taxon>
        <taxon>fabids</taxon>
        <taxon>Cucurbitales</taxon>
        <taxon>Cucurbitaceae</taxon>
        <taxon>Cucurbiteae</taxon>
        <taxon>Cucurbita</taxon>
    </lineage>
</organism>
<dbReference type="PANTHER" id="PTHR31234:SF2">
    <property type="entry name" value="OS05G0199100 PROTEIN"/>
    <property type="match status" value="1"/>
</dbReference>
<evidence type="ECO:0000256" key="5">
    <source>
        <dbReference type="SAM" id="Phobius"/>
    </source>
</evidence>
<protein>
    <submittedName>
        <fullName evidence="8">Uncharacterized protein LOC111468875</fullName>
    </submittedName>
</protein>
<evidence type="ECO:0000256" key="2">
    <source>
        <dbReference type="ARBA" id="ARBA00022692"/>
    </source>
</evidence>
<name>A0A6J1I3M2_CUCMA</name>
<evidence type="ECO:0000313" key="8">
    <source>
        <dbReference type="RefSeq" id="XP_022969774.1"/>
    </source>
</evidence>
<dbReference type="KEGG" id="cmax:111468875"/>
<comment type="subcellular location">
    <subcellularLocation>
        <location evidence="1">Membrane</location>
        <topology evidence="1">Single-pass membrane protein</topology>
    </subcellularLocation>
</comment>
<dbReference type="RefSeq" id="XP_022969774.1">
    <property type="nucleotide sequence ID" value="XM_023114006.1"/>
</dbReference>
<dbReference type="AlphaFoldDB" id="A0A6J1I3M2"/>
<dbReference type="GeneID" id="111468875"/>
<gene>
    <name evidence="8" type="primary">LOC111468875</name>
</gene>
<dbReference type="InterPro" id="IPR004864">
    <property type="entry name" value="LEA_2"/>
</dbReference>
<dbReference type="Proteomes" id="UP000504608">
    <property type="component" value="Unplaced"/>
</dbReference>
<proteinExistence type="predicted"/>
<keyword evidence="3 5" id="KW-1133">Transmembrane helix</keyword>
<dbReference type="GO" id="GO:0098542">
    <property type="term" value="P:defense response to other organism"/>
    <property type="evidence" value="ECO:0007669"/>
    <property type="project" value="InterPro"/>
</dbReference>
<dbReference type="Gene3D" id="2.60.40.1820">
    <property type="match status" value="1"/>
</dbReference>
<keyword evidence="2 5" id="KW-0812">Transmembrane</keyword>
<evidence type="ECO:0000256" key="3">
    <source>
        <dbReference type="ARBA" id="ARBA00022989"/>
    </source>
</evidence>
<evidence type="ECO:0000313" key="7">
    <source>
        <dbReference type="Proteomes" id="UP000504608"/>
    </source>
</evidence>
<keyword evidence="4 5" id="KW-0472">Membrane</keyword>
<evidence type="ECO:0000256" key="1">
    <source>
        <dbReference type="ARBA" id="ARBA00004167"/>
    </source>
</evidence>
<feature type="transmembrane region" description="Helical" evidence="5">
    <location>
        <begin position="41"/>
        <end position="64"/>
    </location>
</feature>
<dbReference type="OrthoDB" id="1894389at2759"/>
<feature type="domain" description="Late embryogenesis abundant protein LEA-2 subgroup" evidence="6">
    <location>
        <begin position="101"/>
        <end position="194"/>
    </location>
</feature>
<keyword evidence="7" id="KW-1185">Reference proteome</keyword>
<accession>A0A6J1I3M2</accession>